<proteinExistence type="predicted"/>
<sequence length="324" mass="35202">MKMSAWDLFVNGLWNWKNWAYPATPKLPPKPWHPDGDVAFTSIPCTRHPLSALMISHLKNATPSVAGGLVVFTGSTAPGAGGVVNGYPLNAALSGGSRYIISRDFGVGKVWISTGWASPYGKTIQYDPRMMIQGNPMQDYSDHKLHIYDARDLTITECGEFYDRGNNCLQARKITQTQLLAPSTEAEGCSVARQSLAELTLRFDDLVTRGWVQRASMGVASASQEFVPPALGSDGKSTAADAPPIGAVLRLKESARSRLTELGFGRGTNPQANAVMDCYSGPGIMIVDTGGYNATTLEPDNRWDQKDLLALKKLTLDDFEVWCL</sequence>
<protein>
    <submittedName>
        <fullName evidence="1">Uncharacterized protein</fullName>
    </submittedName>
</protein>
<evidence type="ECO:0000313" key="1">
    <source>
        <dbReference type="EMBL" id="CAB4194997.1"/>
    </source>
</evidence>
<organism evidence="1">
    <name type="scientific">uncultured Caudovirales phage</name>
    <dbReference type="NCBI Taxonomy" id="2100421"/>
    <lineage>
        <taxon>Viruses</taxon>
        <taxon>Duplodnaviria</taxon>
        <taxon>Heunggongvirae</taxon>
        <taxon>Uroviricota</taxon>
        <taxon>Caudoviricetes</taxon>
        <taxon>Peduoviridae</taxon>
        <taxon>Maltschvirus</taxon>
        <taxon>Maltschvirus maltsch</taxon>
    </lineage>
</organism>
<gene>
    <name evidence="1" type="ORF">UFOVP1279_13</name>
</gene>
<reference evidence="1" key="1">
    <citation type="submission" date="2020-05" db="EMBL/GenBank/DDBJ databases">
        <authorList>
            <person name="Chiriac C."/>
            <person name="Salcher M."/>
            <person name="Ghai R."/>
            <person name="Kavagutti S V."/>
        </authorList>
    </citation>
    <scope>NUCLEOTIDE SEQUENCE</scope>
</reference>
<name>A0A6J5RLB7_9CAUD</name>
<accession>A0A6J5RLB7</accession>
<dbReference type="EMBL" id="LR797224">
    <property type="protein sequence ID" value="CAB4194997.1"/>
    <property type="molecule type" value="Genomic_DNA"/>
</dbReference>